<keyword evidence="5" id="KW-0249">Electron transport</keyword>
<evidence type="ECO:0000256" key="4">
    <source>
        <dbReference type="ARBA" id="ARBA00022643"/>
    </source>
</evidence>
<keyword evidence="2" id="KW-0597">Phosphoprotein</keyword>
<dbReference type="SMART" id="SM00900">
    <property type="entry name" value="FMN_bind"/>
    <property type="match status" value="1"/>
</dbReference>
<dbReference type="EMBL" id="BARS01009689">
    <property type="protein sequence ID" value="GAF78188.1"/>
    <property type="molecule type" value="Genomic_DNA"/>
</dbReference>
<dbReference type="InterPro" id="IPR010209">
    <property type="entry name" value="Ion_transpt_RnfG/RsxG"/>
</dbReference>
<evidence type="ECO:0000256" key="5">
    <source>
        <dbReference type="ARBA" id="ARBA00022982"/>
    </source>
</evidence>
<sequence length="201" mass="22020">MSLSARMIIVLTFVGLLSGSFLAIVDLLTKERIELNRQREIEEAILQVVPGTHSSQKLYEEKDLAVYGGKDKEGILVGFAIQASGIGFQGKITLLLGTNPSIKKINSLKIIDQKETPGLGAKIDDRNSFLKFWDNKDCSNLLTLHKPAVKTQEELGHSEINTITGATISSEAVLNLVNSSLSRLRQLEKEGSLSSKEQDVN</sequence>
<keyword evidence="4" id="KW-0288">FMN</keyword>
<dbReference type="PANTHER" id="PTHR36118">
    <property type="entry name" value="ION-TRANSLOCATING OXIDOREDUCTASE COMPLEX SUBUNIT G"/>
    <property type="match status" value="1"/>
</dbReference>
<protein>
    <recommendedName>
        <fullName evidence="6">FMN-binding domain-containing protein</fullName>
    </recommendedName>
</protein>
<dbReference type="InterPro" id="IPR007329">
    <property type="entry name" value="FMN-bd"/>
</dbReference>
<dbReference type="GO" id="GO:0022900">
    <property type="term" value="P:electron transport chain"/>
    <property type="evidence" value="ECO:0007669"/>
    <property type="project" value="InterPro"/>
</dbReference>
<dbReference type="AlphaFoldDB" id="X0SAV2"/>
<evidence type="ECO:0000256" key="2">
    <source>
        <dbReference type="ARBA" id="ARBA00022553"/>
    </source>
</evidence>
<proteinExistence type="inferred from homology"/>
<evidence type="ECO:0000259" key="6">
    <source>
        <dbReference type="SMART" id="SM00900"/>
    </source>
</evidence>
<dbReference type="Pfam" id="PF04205">
    <property type="entry name" value="FMN_bind"/>
    <property type="match status" value="1"/>
</dbReference>
<comment type="caution">
    <text evidence="7">The sequence shown here is derived from an EMBL/GenBank/DDBJ whole genome shotgun (WGS) entry which is preliminary data.</text>
</comment>
<organism evidence="7">
    <name type="scientific">marine sediment metagenome</name>
    <dbReference type="NCBI Taxonomy" id="412755"/>
    <lineage>
        <taxon>unclassified sequences</taxon>
        <taxon>metagenomes</taxon>
        <taxon>ecological metagenomes</taxon>
    </lineage>
</organism>
<gene>
    <name evidence="7" type="ORF">S01H1_18160</name>
</gene>
<dbReference type="PANTHER" id="PTHR36118:SF1">
    <property type="entry name" value="ION-TRANSLOCATING OXIDOREDUCTASE COMPLEX SUBUNIT G"/>
    <property type="match status" value="1"/>
</dbReference>
<dbReference type="HAMAP" id="MF_00479">
    <property type="entry name" value="RsxG_RnfG"/>
    <property type="match status" value="1"/>
</dbReference>
<feature type="domain" description="FMN-binding" evidence="6">
    <location>
        <begin position="87"/>
        <end position="184"/>
    </location>
</feature>
<dbReference type="NCBIfam" id="TIGR01947">
    <property type="entry name" value="rnfG"/>
    <property type="match status" value="1"/>
</dbReference>
<evidence type="ECO:0000313" key="7">
    <source>
        <dbReference type="EMBL" id="GAF78188.1"/>
    </source>
</evidence>
<accession>X0SAV2</accession>
<keyword evidence="3" id="KW-0285">Flavoprotein</keyword>
<evidence type="ECO:0000256" key="1">
    <source>
        <dbReference type="ARBA" id="ARBA00022448"/>
    </source>
</evidence>
<reference evidence="7" key="1">
    <citation type="journal article" date="2014" name="Front. Microbiol.">
        <title>High frequency of phylogenetically diverse reductive dehalogenase-homologous genes in deep subseafloor sedimentary metagenomes.</title>
        <authorList>
            <person name="Kawai M."/>
            <person name="Futagami T."/>
            <person name="Toyoda A."/>
            <person name="Takaki Y."/>
            <person name="Nishi S."/>
            <person name="Hori S."/>
            <person name="Arai W."/>
            <person name="Tsubouchi T."/>
            <person name="Morono Y."/>
            <person name="Uchiyama I."/>
            <person name="Ito T."/>
            <person name="Fujiyama A."/>
            <person name="Inagaki F."/>
            <person name="Takami H."/>
        </authorList>
    </citation>
    <scope>NUCLEOTIDE SEQUENCE</scope>
    <source>
        <strain evidence="7">Expedition CK06-06</strain>
    </source>
</reference>
<evidence type="ECO:0000256" key="3">
    <source>
        <dbReference type="ARBA" id="ARBA00022630"/>
    </source>
</evidence>
<dbReference type="GO" id="GO:0009055">
    <property type="term" value="F:electron transfer activity"/>
    <property type="evidence" value="ECO:0007669"/>
    <property type="project" value="InterPro"/>
</dbReference>
<keyword evidence="1" id="KW-0813">Transport</keyword>
<dbReference type="PIRSF" id="PIRSF006091">
    <property type="entry name" value="E_trnsport_RnfG"/>
    <property type="match status" value="1"/>
</dbReference>
<name>X0SAV2_9ZZZZ</name>
<dbReference type="GO" id="GO:0005886">
    <property type="term" value="C:plasma membrane"/>
    <property type="evidence" value="ECO:0007669"/>
    <property type="project" value="InterPro"/>
</dbReference>
<dbReference type="GO" id="GO:0010181">
    <property type="term" value="F:FMN binding"/>
    <property type="evidence" value="ECO:0007669"/>
    <property type="project" value="InterPro"/>
</dbReference>